<dbReference type="Pfam" id="PF00425">
    <property type="entry name" value="Chorismate_bind"/>
    <property type="match status" value="1"/>
</dbReference>
<dbReference type="EC" id="2.6.1.85" evidence="2"/>
<dbReference type="SUPFAM" id="SSF56322">
    <property type="entry name" value="ADC synthase"/>
    <property type="match status" value="1"/>
</dbReference>
<dbReference type="EMBL" id="CP003178">
    <property type="protein sequence ID" value="AEW01833.1"/>
    <property type="molecule type" value="Genomic_DNA"/>
</dbReference>
<dbReference type="AlphaFoldDB" id="G8TJT5"/>
<dbReference type="HOGENOM" id="CLU_006493_1_1_10"/>
<dbReference type="PANTHER" id="PTHR11236:SF18">
    <property type="entry name" value="AMINODEOXYCHORISMATE SYNTHASE"/>
    <property type="match status" value="1"/>
</dbReference>
<proteinExistence type="predicted"/>
<dbReference type="InterPro" id="IPR005801">
    <property type="entry name" value="ADC_synthase"/>
</dbReference>
<dbReference type="PRINTS" id="PR00095">
    <property type="entry name" value="ANTSNTHASEI"/>
</dbReference>
<keyword evidence="2" id="KW-0032">Aminotransferase</keyword>
<evidence type="ECO:0000259" key="1">
    <source>
        <dbReference type="Pfam" id="PF00425"/>
    </source>
</evidence>
<sequence length="432" mass="49066">MRRQFISFPVADFQRTKLQMLSWVNQFNICCFLDNQHYNLPHHSFECMAAAGAVQTLATAAGTAFEQLKQLYGQHGDWLFGHFSYDLKNETEGLASNNTDHIGFPDLCFFIPDVILQLSERELLIGTFDNRHEGVFHEICSVEPVREPSRPLATPINSRIPQADYITTIQQLQQHILRGDCYEINFCQEFFAENVTIDPLQVYNSLSTTSPNPFAAYYKTGQQYLLCASPERYLKKEGDRIYSQPIKGTSKRNLNDAGDDVRHKEHLYNSPKDRSENVMIVDLVRNDLSKICEEASVQVDELFGIYSFPQVHQMISTVSGQLRSDIHFIDAIKATFPMGSMTGAPKKRVMELIEQYEQTRRGIFSGAVGYITPEGDFDFNVVIRSIMYNAANKYLSFQAGSAITFYSDPEKEYEECLLKAAAIKKVLKGGSP</sequence>
<dbReference type="Gene3D" id="3.60.120.10">
    <property type="entry name" value="Anthranilate synthase"/>
    <property type="match status" value="1"/>
</dbReference>
<dbReference type="PANTHER" id="PTHR11236">
    <property type="entry name" value="AMINOBENZOATE/ANTHRANILATE SYNTHASE"/>
    <property type="match status" value="1"/>
</dbReference>
<dbReference type="GO" id="GO:0005737">
    <property type="term" value="C:cytoplasm"/>
    <property type="evidence" value="ECO:0007669"/>
    <property type="project" value="TreeGrafter"/>
</dbReference>
<accession>G8TJT5</accession>
<organism evidence="2 3">
    <name type="scientific">Niastella koreensis (strain DSM 17620 / KACC 11465 / NBRC 106392 / GR20-10)</name>
    <dbReference type="NCBI Taxonomy" id="700598"/>
    <lineage>
        <taxon>Bacteria</taxon>
        <taxon>Pseudomonadati</taxon>
        <taxon>Bacteroidota</taxon>
        <taxon>Chitinophagia</taxon>
        <taxon>Chitinophagales</taxon>
        <taxon>Chitinophagaceae</taxon>
        <taxon>Niastella</taxon>
    </lineage>
</organism>
<name>G8TJT5_NIAKG</name>
<dbReference type="eggNOG" id="COG0147">
    <property type="taxonomic scope" value="Bacteria"/>
</dbReference>
<dbReference type="PATRIC" id="fig|700598.3.peg.5736"/>
<dbReference type="InterPro" id="IPR019999">
    <property type="entry name" value="Anth_synth_I-like"/>
</dbReference>
<reference evidence="2 3" key="1">
    <citation type="submission" date="2011-12" db="EMBL/GenBank/DDBJ databases">
        <title>The complete genome of Niastella koreensis GR20-10.</title>
        <authorList>
            <consortium name="US DOE Joint Genome Institute (JGI-PGF)"/>
            <person name="Lucas S."/>
            <person name="Han J."/>
            <person name="Lapidus A."/>
            <person name="Bruce D."/>
            <person name="Goodwin L."/>
            <person name="Pitluck S."/>
            <person name="Peters L."/>
            <person name="Kyrpides N."/>
            <person name="Mavromatis K."/>
            <person name="Ivanova N."/>
            <person name="Mikhailova N."/>
            <person name="Davenport K."/>
            <person name="Saunders E."/>
            <person name="Detter J.C."/>
            <person name="Tapia R."/>
            <person name="Han C."/>
            <person name="Land M."/>
            <person name="Hauser L."/>
            <person name="Markowitz V."/>
            <person name="Cheng J.-F."/>
            <person name="Hugenholtz P."/>
            <person name="Woyke T."/>
            <person name="Wu D."/>
            <person name="Tindall B."/>
            <person name="Pomrenke H."/>
            <person name="Brambilla E."/>
            <person name="Klenk H.-P."/>
            <person name="Eisen J.A."/>
        </authorList>
    </citation>
    <scope>NUCLEOTIDE SEQUENCE [LARGE SCALE GENOMIC DNA]</scope>
    <source>
        <strain evidence="3">DSM 17620 / KACC 11465 / NBRC 106392 / GR20-10</strain>
    </source>
</reference>
<gene>
    <name evidence="2" type="ordered locus">Niako_5601</name>
</gene>
<evidence type="ECO:0000313" key="2">
    <source>
        <dbReference type="EMBL" id="AEW01833.1"/>
    </source>
</evidence>
<feature type="domain" description="Chorismate-utilising enzyme C-terminal" evidence="1">
    <location>
        <begin position="162"/>
        <end position="419"/>
    </location>
</feature>
<dbReference type="GO" id="GO:0000162">
    <property type="term" value="P:L-tryptophan biosynthetic process"/>
    <property type="evidence" value="ECO:0007669"/>
    <property type="project" value="TreeGrafter"/>
</dbReference>
<dbReference type="InterPro" id="IPR015890">
    <property type="entry name" value="Chorismate_C"/>
</dbReference>
<dbReference type="KEGG" id="nko:Niako_5601"/>
<keyword evidence="2" id="KW-0808">Transferase</keyword>
<dbReference type="Proteomes" id="UP000005438">
    <property type="component" value="Chromosome"/>
</dbReference>
<dbReference type="GO" id="GO:0046820">
    <property type="term" value="F:4-amino-4-deoxychorismate synthase activity"/>
    <property type="evidence" value="ECO:0007669"/>
    <property type="project" value="UniProtKB-EC"/>
</dbReference>
<dbReference type="STRING" id="700598.Niako_5601"/>
<dbReference type="GO" id="GO:0008153">
    <property type="term" value="P:4-aminobenzoate biosynthetic process"/>
    <property type="evidence" value="ECO:0007669"/>
    <property type="project" value="TreeGrafter"/>
</dbReference>
<evidence type="ECO:0000313" key="3">
    <source>
        <dbReference type="Proteomes" id="UP000005438"/>
    </source>
</evidence>
<protein>
    <submittedName>
        <fullName evidence="2">Aminodeoxychorismate synthase</fullName>
        <ecNumber evidence="2">2.6.1.85</ecNumber>
    </submittedName>
</protein>